<dbReference type="SUPFAM" id="SSF48208">
    <property type="entry name" value="Six-hairpin glycosidases"/>
    <property type="match status" value="1"/>
</dbReference>
<comment type="caution">
    <text evidence="2">The sequence shown here is derived from an EMBL/GenBank/DDBJ whole genome shotgun (WGS) entry which is preliminary data.</text>
</comment>
<dbReference type="InterPro" id="IPR012341">
    <property type="entry name" value="6hp_glycosidase-like_sf"/>
</dbReference>
<dbReference type="VEuPathDB" id="AmoebaDB:FDP41_004876"/>
<accession>A0A6A5BPN1</accession>
<dbReference type="OMA" id="PFYFGTY"/>
<name>A0A6A5BPN1_NAEFO</name>
<dbReference type="InterPro" id="IPR024705">
    <property type="entry name" value="Ssp411"/>
</dbReference>
<keyword evidence="3" id="KW-1185">Reference proteome</keyword>
<dbReference type="SUPFAM" id="SSF52833">
    <property type="entry name" value="Thioredoxin-like"/>
    <property type="match status" value="1"/>
</dbReference>
<evidence type="ECO:0000313" key="3">
    <source>
        <dbReference type="Proteomes" id="UP000444721"/>
    </source>
</evidence>
<proteinExistence type="predicted"/>
<dbReference type="GO" id="GO:0005975">
    <property type="term" value="P:carbohydrate metabolic process"/>
    <property type="evidence" value="ECO:0007669"/>
    <property type="project" value="InterPro"/>
</dbReference>
<dbReference type="RefSeq" id="XP_044560914.1">
    <property type="nucleotide sequence ID" value="XM_044708338.1"/>
</dbReference>
<dbReference type="Pfam" id="PF03190">
    <property type="entry name" value="Thioredox_DsbH"/>
    <property type="match status" value="1"/>
</dbReference>
<dbReference type="VEuPathDB" id="AmoebaDB:NfTy_085950"/>
<reference evidence="2 3" key="1">
    <citation type="journal article" date="2019" name="Sci. Rep.">
        <title>Nanopore sequencing improves the draft genome of the human pathogenic amoeba Naegleria fowleri.</title>
        <authorList>
            <person name="Liechti N."/>
            <person name="Schurch N."/>
            <person name="Bruggmann R."/>
            <person name="Wittwer M."/>
        </authorList>
    </citation>
    <scope>NUCLEOTIDE SEQUENCE [LARGE SCALE GENOMIC DNA]</scope>
    <source>
        <strain evidence="2 3">ATCC 30894</strain>
    </source>
</reference>
<dbReference type="Proteomes" id="UP000444721">
    <property type="component" value="Unassembled WGS sequence"/>
</dbReference>
<gene>
    <name evidence="2" type="ORF">FDP41_004876</name>
</gene>
<dbReference type="InterPro" id="IPR008928">
    <property type="entry name" value="6-hairpin_glycosidase_sf"/>
</dbReference>
<dbReference type="InterPro" id="IPR036249">
    <property type="entry name" value="Thioredoxin-like_sf"/>
</dbReference>
<dbReference type="GeneID" id="68112094"/>
<dbReference type="CDD" id="cd02955">
    <property type="entry name" value="SSP411"/>
    <property type="match status" value="1"/>
</dbReference>
<protein>
    <recommendedName>
        <fullName evidence="1">Spermatogenesis-associated protein 20-like TRX domain-containing protein</fullName>
    </recommendedName>
</protein>
<feature type="domain" description="Spermatogenesis-associated protein 20-like TRX" evidence="1">
    <location>
        <begin position="132"/>
        <end position="294"/>
    </location>
</feature>
<dbReference type="EMBL" id="VFQX01000041">
    <property type="protein sequence ID" value="KAF0976201.1"/>
    <property type="molecule type" value="Genomic_DNA"/>
</dbReference>
<organism evidence="2 3">
    <name type="scientific">Naegleria fowleri</name>
    <name type="common">Brain eating amoeba</name>
    <dbReference type="NCBI Taxonomy" id="5763"/>
    <lineage>
        <taxon>Eukaryota</taxon>
        <taxon>Discoba</taxon>
        <taxon>Heterolobosea</taxon>
        <taxon>Tetramitia</taxon>
        <taxon>Eutetramitia</taxon>
        <taxon>Vahlkampfiidae</taxon>
        <taxon>Naegleria</taxon>
    </lineage>
</organism>
<dbReference type="Gene3D" id="3.40.30.10">
    <property type="entry name" value="Glutaredoxin"/>
    <property type="match status" value="1"/>
</dbReference>
<dbReference type="PANTHER" id="PTHR42899">
    <property type="entry name" value="SPERMATOGENESIS-ASSOCIATED PROTEIN 20"/>
    <property type="match status" value="1"/>
</dbReference>
<sequence>MKKVRPNPKFHVLGKVYDLRLRNKNSSTFKSTFSVNRTFPTSHNQENLYKFHFHRIASSERRDHTKNEIIFKRDFHHSFNKYYFHHRILLDQDFSHSIKKSTTLREFEMVESSLQQQQTANIHQEHKQFKYTNRLEKESSPYLLQHQHNPVDWYPWGEEAFEKAKRENKLIFLSIGYSTCHWCHVMERESFENEGIAKIMNENFVNIKVDREERPDIDRVYMTYVQIQTGHGGWPLSVFLTPDLSPIFGGTYFPPTESIYRGGISFPTLLKRIATLWREQGSKLVEQSEKTVTIIKKAFIEKNSREENQAASAEHIFQYAHEYLATCVEDYLSSFDSENGGFSKAPKFPQPVILDFLLREYLEEKDETRKLDIINAVNFTLTKMAKGGIHDQLAGGFHRYSVDNIWLVPHFEKMLYDQGQLALVYGKAYLLTQNKLFATIMQKILDYVYGNMSLEEDDGTIGFFSAEDADSYPTFQSTEKKEGAYYCWEYRELTDLLDTMVPSIGAVKPSEIFNYMFDVRERGNIPLGSDPHGELTGLNILYEKRDLTEVSHKFNTIDSVTLSKTIEECKEILLAERKKNKPRPHVDDKIITSWNGYMISAFALGSLVLNNQHYANIAEKAAHFIYEKLFDPDRKILYRSYRKNSQKAIPIEGFLSDHSNMIAALLDLYEATGRTRWLNWAFELQATQDRLLYDPQDGGYFEESGTDKSVLYRLKELHDAAEPSGNNMSAMNLIRLCEYDLNLSEEYQQRFTKLVELNSRYIIEHPHTVPGLMSALGRFVSDREINIAFVFDQSVTNLKEVIQYVVHQSTPSQRTFIYVNKDDPECVDLIEKRLPYLKDAKVLNNMTTIYICKDFTCQLPTTNPHDLVKHVSSQ</sequence>
<dbReference type="PANTHER" id="PTHR42899:SF1">
    <property type="entry name" value="SPERMATOGENESIS-ASSOCIATED PROTEIN 20"/>
    <property type="match status" value="1"/>
</dbReference>
<evidence type="ECO:0000313" key="2">
    <source>
        <dbReference type="EMBL" id="KAF0976201.1"/>
    </source>
</evidence>
<evidence type="ECO:0000259" key="1">
    <source>
        <dbReference type="Pfam" id="PF03190"/>
    </source>
</evidence>
<dbReference type="OrthoDB" id="1923667at2759"/>
<dbReference type="AlphaFoldDB" id="A0A6A5BPN1"/>
<dbReference type="Gene3D" id="1.50.10.10">
    <property type="match status" value="1"/>
</dbReference>
<dbReference type="VEuPathDB" id="AmoebaDB:NF0118310"/>
<dbReference type="InterPro" id="IPR004879">
    <property type="entry name" value="Ssp411-like_TRX"/>
</dbReference>